<dbReference type="Proteomes" id="UP001431776">
    <property type="component" value="Unassembled WGS sequence"/>
</dbReference>
<keyword evidence="3" id="KW-0808">Transferase</keyword>
<accession>A0AAW6U3Y9</accession>
<keyword evidence="1" id="KW-0723">Serine/threonine-protein kinase</keyword>
<dbReference type="InterPro" id="IPR050267">
    <property type="entry name" value="Anti-sigma-factor_SerPK"/>
</dbReference>
<dbReference type="Pfam" id="PF13581">
    <property type="entry name" value="HATPase_c_2"/>
    <property type="match status" value="1"/>
</dbReference>
<evidence type="ECO:0000256" key="1">
    <source>
        <dbReference type="ARBA" id="ARBA00022527"/>
    </source>
</evidence>
<protein>
    <submittedName>
        <fullName evidence="3">ATP-binding protein</fullName>
        <ecNumber evidence="3">2.7.13.3</ecNumber>
    </submittedName>
</protein>
<dbReference type="RefSeq" id="WP_349246607.1">
    <property type="nucleotide sequence ID" value="NZ_JASCXX010000030.1"/>
</dbReference>
<dbReference type="GO" id="GO:0005524">
    <property type="term" value="F:ATP binding"/>
    <property type="evidence" value="ECO:0007669"/>
    <property type="project" value="UniProtKB-KW"/>
</dbReference>
<keyword evidence="3" id="KW-0067">ATP-binding</keyword>
<reference evidence="3" key="1">
    <citation type="submission" date="2023-05" db="EMBL/GenBank/DDBJ databases">
        <title>Anaerotaeda fermentans gen. nov., sp. nov., a novel anaerobic planctomycete of the new family within the order Sedimentisphaerales isolated from Taman Peninsula, Russia.</title>
        <authorList>
            <person name="Khomyakova M.A."/>
            <person name="Merkel A.Y."/>
            <person name="Slobodkin A.I."/>
        </authorList>
    </citation>
    <scope>NUCLEOTIDE SEQUENCE</scope>
    <source>
        <strain evidence="3">M17dextr</strain>
    </source>
</reference>
<dbReference type="PANTHER" id="PTHR35526:SF3">
    <property type="entry name" value="ANTI-SIGMA-F FACTOR RSBW"/>
    <property type="match status" value="1"/>
</dbReference>
<comment type="caution">
    <text evidence="3">The sequence shown here is derived from an EMBL/GenBank/DDBJ whole genome shotgun (WGS) entry which is preliminary data.</text>
</comment>
<evidence type="ECO:0000313" key="4">
    <source>
        <dbReference type="Proteomes" id="UP001431776"/>
    </source>
</evidence>
<keyword evidence="1" id="KW-0418">Kinase</keyword>
<dbReference type="InterPro" id="IPR003594">
    <property type="entry name" value="HATPase_dom"/>
</dbReference>
<dbReference type="CDD" id="cd16936">
    <property type="entry name" value="HATPase_RsbW-like"/>
    <property type="match status" value="1"/>
</dbReference>
<keyword evidence="3" id="KW-0547">Nucleotide-binding</keyword>
<sequence length="150" mass="16500">MASEAPIQGSIVVESKPSAISLPCRQILSAMEEKGFGKDDVFAVHLAIEEAFVNAVKHGNKMDPHKTVTVDYTVDDEKVEIAVRDEGGGFDPQSIPDPRVGENLYRPEGRGLLLMSAYMHVFEYNERGNGVHMIRYKDRPIAERGDAVAG</sequence>
<name>A0AAW6U3Y9_9BACT</name>
<keyword evidence="4" id="KW-1185">Reference proteome</keyword>
<dbReference type="AlphaFoldDB" id="A0AAW6U3Y9"/>
<dbReference type="GO" id="GO:0004673">
    <property type="term" value="F:protein histidine kinase activity"/>
    <property type="evidence" value="ECO:0007669"/>
    <property type="project" value="UniProtKB-EC"/>
</dbReference>
<evidence type="ECO:0000313" key="3">
    <source>
        <dbReference type="EMBL" id="MDI6451199.1"/>
    </source>
</evidence>
<dbReference type="GO" id="GO:0004674">
    <property type="term" value="F:protein serine/threonine kinase activity"/>
    <property type="evidence" value="ECO:0007669"/>
    <property type="project" value="UniProtKB-KW"/>
</dbReference>
<dbReference type="EMBL" id="JASCXX010000030">
    <property type="protein sequence ID" value="MDI6451199.1"/>
    <property type="molecule type" value="Genomic_DNA"/>
</dbReference>
<dbReference type="PANTHER" id="PTHR35526">
    <property type="entry name" value="ANTI-SIGMA-F FACTOR RSBW-RELATED"/>
    <property type="match status" value="1"/>
</dbReference>
<organism evidence="3 4">
    <name type="scientific">Anaerobaca lacustris</name>
    <dbReference type="NCBI Taxonomy" id="3044600"/>
    <lineage>
        <taxon>Bacteria</taxon>
        <taxon>Pseudomonadati</taxon>
        <taxon>Planctomycetota</taxon>
        <taxon>Phycisphaerae</taxon>
        <taxon>Sedimentisphaerales</taxon>
        <taxon>Anaerobacaceae</taxon>
        <taxon>Anaerobaca</taxon>
    </lineage>
</organism>
<dbReference type="SUPFAM" id="SSF55874">
    <property type="entry name" value="ATPase domain of HSP90 chaperone/DNA topoisomerase II/histidine kinase"/>
    <property type="match status" value="1"/>
</dbReference>
<gene>
    <name evidence="3" type="ORF">QJ522_19205</name>
</gene>
<dbReference type="Gene3D" id="3.30.565.10">
    <property type="entry name" value="Histidine kinase-like ATPase, C-terminal domain"/>
    <property type="match status" value="1"/>
</dbReference>
<feature type="domain" description="Histidine kinase/HSP90-like ATPase" evidence="2">
    <location>
        <begin position="15"/>
        <end position="134"/>
    </location>
</feature>
<dbReference type="InterPro" id="IPR036890">
    <property type="entry name" value="HATPase_C_sf"/>
</dbReference>
<proteinExistence type="predicted"/>
<dbReference type="EC" id="2.7.13.3" evidence="3"/>
<evidence type="ECO:0000259" key="2">
    <source>
        <dbReference type="Pfam" id="PF13581"/>
    </source>
</evidence>